<name>A0A381UHS2_9ZZZZ</name>
<sequence>MRHSLLRLGLYILIGFAGSSTALAGAAIEAFVTATLVDGRPVAPIGQVFRCSDKIYAVIDVSGLADGDHVLNVDWIDPSGKRREQTVYEFNRSGGIRITVWLKLHAPSGASLLSAFNPALGMGEFIGPWEIRMTVDRSSTAYRNFEVLC</sequence>
<proteinExistence type="predicted"/>
<dbReference type="EMBL" id="UINC01006331">
    <property type="protein sequence ID" value="SVA26897.1"/>
    <property type="molecule type" value="Genomic_DNA"/>
</dbReference>
<dbReference type="AlphaFoldDB" id="A0A381UHS2"/>
<reference evidence="1" key="1">
    <citation type="submission" date="2018-05" db="EMBL/GenBank/DDBJ databases">
        <authorList>
            <person name="Lanie J.A."/>
            <person name="Ng W.-L."/>
            <person name="Kazmierczak K.M."/>
            <person name="Andrzejewski T.M."/>
            <person name="Davidsen T.M."/>
            <person name="Wayne K.J."/>
            <person name="Tettelin H."/>
            <person name="Glass J.I."/>
            <person name="Rusch D."/>
            <person name="Podicherti R."/>
            <person name="Tsui H.-C.T."/>
            <person name="Winkler M.E."/>
        </authorList>
    </citation>
    <scope>NUCLEOTIDE SEQUENCE</scope>
</reference>
<organism evidence="1">
    <name type="scientific">marine metagenome</name>
    <dbReference type="NCBI Taxonomy" id="408172"/>
    <lineage>
        <taxon>unclassified sequences</taxon>
        <taxon>metagenomes</taxon>
        <taxon>ecological metagenomes</taxon>
    </lineage>
</organism>
<accession>A0A381UHS2</accession>
<evidence type="ECO:0000313" key="1">
    <source>
        <dbReference type="EMBL" id="SVA26897.1"/>
    </source>
</evidence>
<protein>
    <submittedName>
        <fullName evidence="1">Uncharacterized protein</fullName>
    </submittedName>
</protein>
<gene>
    <name evidence="1" type="ORF">METZ01_LOCUS79751</name>
</gene>